<gene>
    <name evidence="8" type="primary">dhaK</name>
    <name evidence="8" type="ORF">FJV41_17680</name>
</gene>
<dbReference type="RefSeq" id="WP_141643673.1">
    <property type="nucleotide sequence ID" value="NZ_VIFM01000063.1"/>
</dbReference>
<keyword evidence="1 8" id="KW-0808">Transferase</keyword>
<evidence type="ECO:0000259" key="7">
    <source>
        <dbReference type="PROSITE" id="PS51481"/>
    </source>
</evidence>
<dbReference type="PANTHER" id="PTHR28629:SF4">
    <property type="entry name" value="TRIOKINASE_FMN CYCLASE"/>
    <property type="match status" value="1"/>
</dbReference>
<sequence>MKKLVNEPRAVVRQMLEGFVALAPGQVLLDEETVVIRADTPADPRQRKVSVISGGGSGHEPAHAGYVGAGMLDAAVAGDVFTSPSTDAVLTAIRAVSGPAGSLLVVKNYTGDRLNFGLAAELARAEGIPVEVVVVADDVALRDTVEPARRRGIAGTVLVHKIAGAAAAAGLSLKDVLREAQAASAELGTMGVALGPCTVPAAGRPGFTLGDDEIELGLGIHGEQGVRRAPLQQVDVLVDTLLSTIIEDRNLEARTPVALLVNGLGGTPPMELAMVTRRALTLLRERGLRVERAWTGTFLSALEMPGCSLSVLKLDDSRLARLDAKTTAPAWGGEGRLAPERPVRSVPATPLTPPSQEARQPGMERVKEAALAVATAFEASETRLTELDSAAGDGDLGLSLSRGAAAIRALPESSWTNPSRALTSIGDALRRAIGGSSGPFYATALLRAARRLSEGSTDAPAWADAFGLAVDAVAQLGGARPGDRTMLDALKPAADAFARELKAGRSTAEAWAATVREGEQGAEATARMQPRLGRASYLGSRALGVPDAGAAAVVVWLKALTPFIG</sequence>
<dbReference type="InterPro" id="IPR004006">
    <property type="entry name" value="DhaK_dom"/>
</dbReference>
<dbReference type="SUPFAM" id="SSF101473">
    <property type="entry name" value="DhaL-like"/>
    <property type="match status" value="1"/>
</dbReference>
<dbReference type="GO" id="GO:0047324">
    <property type="term" value="F:phosphoenolpyruvate-glycerone phosphotransferase activity"/>
    <property type="evidence" value="ECO:0007669"/>
    <property type="project" value="UniProtKB-EC"/>
</dbReference>
<dbReference type="EC" id="2.7.1.121" evidence="8"/>
<dbReference type="InterPro" id="IPR050861">
    <property type="entry name" value="Dihydroxyacetone_Kinase"/>
</dbReference>
<evidence type="ECO:0000256" key="2">
    <source>
        <dbReference type="ARBA" id="ARBA00022741"/>
    </source>
</evidence>
<dbReference type="Gene3D" id="3.40.50.10440">
    <property type="entry name" value="Dihydroxyacetone kinase, domain 1"/>
    <property type="match status" value="1"/>
</dbReference>
<evidence type="ECO:0000256" key="4">
    <source>
        <dbReference type="ARBA" id="ARBA00022840"/>
    </source>
</evidence>
<dbReference type="GO" id="GO:0005829">
    <property type="term" value="C:cytosol"/>
    <property type="evidence" value="ECO:0007669"/>
    <property type="project" value="TreeGrafter"/>
</dbReference>
<dbReference type="FunFam" id="1.25.40.340:FF:000002">
    <property type="entry name" value="Dihydroxyacetone kinase, L subunit"/>
    <property type="match status" value="1"/>
</dbReference>
<keyword evidence="3 8" id="KW-0418">Kinase</keyword>
<evidence type="ECO:0000256" key="5">
    <source>
        <dbReference type="SAM" id="MobiDB-lite"/>
    </source>
</evidence>
<dbReference type="GO" id="GO:0004371">
    <property type="term" value="F:glycerone kinase activity"/>
    <property type="evidence" value="ECO:0007669"/>
    <property type="project" value="InterPro"/>
</dbReference>
<dbReference type="Gene3D" id="3.30.1180.20">
    <property type="entry name" value="Dihydroxyacetone kinase, domain 2"/>
    <property type="match status" value="1"/>
</dbReference>
<evidence type="ECO:0000313" key="9">
    <source>
        <dbReference type="Proteomes" id="UP000315369"/>
    </source>
</evidence>
<dbReference type="InterPro" id="IPR036117">
    <property type="entry name" value="DhaL_dom_sf"/>
</dbReference>
<feature type="domain" description="DhaK" evidence="7">
    <location>
        <begin position="7"/>
        <end position="331"/>
    </location>
</feature>
<proteinExistence type="predicted"/>
<comment type="caution">
    <text evidence="8">The sequence shown here is derived from an EMBL/GenBank/DDBJ whole genome shotgun (WGS) entry which is preliminary data.</text>
</comment>
<dbReference type="PROSITE" id="PS51480">
    <property type="entry name" value="DHAL"/>
    <property type="match status" value="1"/>
</dbReference>
<keyword evidence="4" id="KW-0067">ATP-binding</keyword>
<accession>A0A540X024</accession>
<evidence type="ECO:0000256" key="3">
    <source>
        <dbReference type="ARBA" id="ARBA00022777"/>
    </source>
</evidence>
<dbReference type="Gene3D" id="1.25.40.340">
    <property type="match status" value="1"/>
</dbReference>
<keyword evidence="2" id="KW-0547">Nucleotide-binding</keyword>
<dbReference type="FunFam" id="3.40.50.10440:FF:000001">
    <property type="entry name" value="Dihydroxyacetone kinase, DhaK subunit"/>
    <property type="match status" value="1"/>
</dbReference>
<dbReference type="Pfam" id="PF02734">
    <property type="entry name" value="Dak2"/>
    <property type="match status" value="1"/>
</dbReference>
<dbReference type="GO" id="GO:0019563">
    <property type="term" value="P:glycerol catabolic process"/>
    <property type="evidence" value="ECO:0007669"/>
    <property type="project" value="TreeGrafter"/>
</dbReference>
<evidence type="ECO:0000259" key="6">
    <source>
        <dbReference type="PROSITE" id="PS51480"/>
    </source>
</evidence>
<dbReference type="OrthoDB" id="9806345at2"/>
<dbReference type="InterPro" id="IPR004007">
    <property type="entry name" value="DhaL_dom"/>
</dbReference>
<evidence type="ECO:0000256" key="1">
    <source>
        <dbReference type="ARBA" id="ARBA00022679"/>
    </source>
</evidence>
<keyword evidence="9" id="KW-1185">Reference proteome</keyword>
<feature type="region of interest" description="Disordered" evidence="5">
    <location>
        <begin position="329"/>
        <end position="362"/>
    </location>
</feature>
<dbReference type="FunFam" id="3.30.1180.20:FF:000001">
    <property type="entry name" value="Dihydroxyacetone kinase 1"/>
    <property type="match status" value="1"/>
</dbReference>
<dbReference type="SUPFAM" id="SSF82549">
    <property type="entry name" value="DAK1/DegV-like"/>
    <property type="match status" value="1"/>
</dbReference>
<dbReference type="PANTHER" id="PTHR28629">
    <property type="entry name" value="TRIOKINASE/FMN CYCLASE"/>
    <property type="match status" value="1"/>
</dbReference>
<dbReference type="PROSITE" id="PS51481">
    <property type="entry name" value="DHAK"/>
    <property type="match status" value="1"/>
</dbReference>
<protein>
    <submittedName>
        <fullName evidence="8">Dihydroxyacetone kinase subunit DhaK</fullName>
        <ecNumber evidence="8">2.7.1.121</ecNumber>
    </submittedName>
</protein>
<evidence type="ECO:0000313" key="8">
    <source>
        <dbReference type="EMBL" id="TQF14621.1"/>
    </source>
</evidence>
<reference evidence="8 9" key="1">
    <citation type="submission" date="2019-06" db="EMBL/GenBank/DDBJ databases">
        <authorList>
            <person name="Livingstone P."/>
            <person name="Whitworth D."/>
        </authorList>
    </citation>
    <scope>NUCLEOTIDE SEQUENCE [LARGE SCALE GENOMIC DNA]</scope>
    <source>
        <strain evidence="8 9">AM401</strain>
    </source>
</reference>
<dbReference type="EMBL" id="VIFM01000063">
    <property type="protein sequence ID" value="TQF14621.1"/>
    <property type="molecule type" value="Genomic_DNA"/>
</dbReference>
<dbReference type="Pfam" id="PF02733">
    <property type="entry name" value="Dak1"/>
    <property type="match status" value="1"/>
</dbReference>
<dbReference type="GO" id="GO:0005524">
    <property type="term" value="F:ATP binding"/>
    <property type="evidence" value="ECO:0007669"/>
    <property type="project" value="UniProtKB-KW"/>
</dbReference>
<dbReference type="AlphaFoldDB" id="A0A540X024"/>
<dbReference type="SMART" id="SM01120">
    <property type="entry name" value="Dak2"/>
    <property type="match status" value="1"/>
</dbReference>
<organism evidence="8 9">
    <name type="scientific">Myxococcus llanfairpwllgwyngyllgogerychwyrndrobwllllantysiliogogogochensis</name>
    <dbReference type="NCBI Taxonomy" id="2590453"/>
    <lineage>
        <taxon>Bacteria</taxon>
        <taxon>Pseudomonadati</taxon>
        <taxon>Myxococcota</taxon>
        <taxon>Myxococcia</taxon>
        <taxon>Myxococcales</taxon>
        <taxon>Cystobacterineae</taxon>
        <taxon>Myxococcaceae</taxon>
        <taxon>Myxococcus</taxon>
    </lineage>
</organism>
<name>A0A540X024_9BACT</name>
<dbReference type="Proteomes" id="UP000315369">
    <property type="component" value="Unassembled WGS sequence"/>
</dbReference>
<feature type="domain" description="DhaL" evidence="6">
    <location>
        <begin position="364"/>
        <end position="562"/>
    </location>
</feature>
<dbReference type="NCBIfam" id="NF011049">
    <property type="entry name" value="PRK14479.1"/>
    <property type="match status" value="1"/>
</dbReference>